<feature type="transmembrane region" description="Helical" evidence="1">
    <location>
        <begin position="21"/>
        <end position="40"/>
    </location>
</feature>
<organism evidence="2 3">
    <name type="scientific">Arenibacter arenosicollis</name>
    <dbReference type="NCBI Taxonomy" id="2762274"/>
    <lineage>
        <taxon>Bacteria</taxon>
        <taxon>Pseudomonadati</taxon>
        <taxon>Bacteroidota</taxon>
        <taxon>Flavobacteriia</taxon>
        <taxon>Flavobacteriales</taxon>
        <taxon>Flavobacteriaceae</taxon>
        <taxon>Arenibacter</taxon>
    </lineage>
</organism>
<proteinExistence type="predicted"/>
<comment type="caution">
    <text evidence="2">The sequence shown here is derived from an EMBL/GenBank/DDBJ whole genome shotgun (WGS) entry which is preliminary data.</text>
</comment>
<gene>
    <name evidence="2" type="ORF">H4O18_16845</name>
</gene>
<name>A0ABR7QRI5_9FLAO</name>
<keyword evidence="3" id="KW-1185">Reference proteome</keyword>
<sequence>MKRFEVYRNIRKKAMIMGLSITFFAIMMTSVIGSLILIIFSFNLPIIVSTIIFNILLFSALTYCNNNPQIFHLKKVLPNTISNKRESFLDYEED</sequence>
<dbReference type="EMBL" id="JACLHY010000020">
    <property type="protein sequence ID" value="MBC8769669.1"/>
    <property type="molecule type" value="Genomic_DNA"/>
</dbReference>
<evidence type="ECO:0000313" key="3">
    <source>
        <dbReference type="Proteomes" id="UP000618952"/>
    </source>
</evidence>
<keyword evidence="1" id="KW-1133">Transmembrane helix</keyword>
<feature type="transmembrane region" description="Helical" evidence="1">
    <location>
        <begin position="46"/>
        <end position="65"/>
    </location>
</feature>
<dbReference type="Proteomes" id="UP000618952">
    <property type="component" value="Unassembled WGS sequence"/>
</dbReference>
<evidence type="ECO:0000313" key="2">
    <source>
        <dbReference type="EMBL" id="MBC8769669.1"/>
    </source>
</evidence>
<dbReference type="RefSeq" id="WP_187586708.1">
    <property type="nucleotide sequence ID" value="NZ_JACLHY010000020.1"/>
</dbReference>
<accession>A0ABR7QRI5</accession>
<keyword evidence="1" id="KW-0472">Membrane</keyword>
<protein>
    <submittedName>
        <fullName evidence="2">Uncharacterized protein</fullName>
    </submittedName>
</protein>
<reference evidence="2 3" key="1">
    <citation type="submission" date="2020-08" db="EMBL/GenBank/DDBJ databases">
        <title>Arenibacter gaetbuli sp. nov., isolated from a sand dune.</title>
        <authorList>
            <person name="Park S."/>
            <person name="Yoon J.-H."/>
        </authorList>
    </citation>
    <scope>NUCLEOTIDE SEQUENCE [LARGE SCALE GENOMIC DNA]</scope>
    <source>
        <strain evidence="2 3">BSSL-BM3</strain>
    </source>
</reference>
<evidence type="ECO:0000256" key="1">
    <source>
        <dbReference type="SAM" id="Phobius"/>
    </source>
</evidence>
<keyword evidence="1" id="KW-0812">Transmembrane</keyword>